<dbReference type="KEGG" id="tsv:DSM104635_02269"/>
<reference evidence="13" key="1">
    <citation type="submission" date="2019-12" db="EMBL/GenBank/DDBJ databases">
        <title>Complete genome of Terracaulis silvestris 0127_4.</title>
        <authorList>
            <person name="Vieira S."/>
            <person name="Riedel T."/>
            <person name="Sproer C."/>
            <person name="Pascual J."/>
            <person name="Boedeker C."/>
            <person name="Overmann J."/>
        </authorList>
    </citation>
    <scope>NUCLEOTIDE SEQUENCE [LARGE SCALE GENOMIC DNA]</scope>
    <source>
        <strain evidence="13">0127_4</strain>
    </source>
</reference>
<evidence type="ECO:0000256" key="10">
    <source>
        <dbReference type="SAM" id="MobiDB-lite"/>
    </source>
</evidence>
<dbReference type="PROSITE" id="PS51257">
    <property type="entry name" value="PROKAR_LIPOPROTEIN"/>
    <property type="match status" value="1"/>
</dbReference>
<dbReference type="GO" id="GO:0015450">
    <property type="term" value="F:protein-transporting ATPase activity"/>
    <property type="evidence" value="ECO:0007669"/>
    <property type="project" value="InterPro"/>
</dbReference>
<dbReference type="NCBIfam" id="TIGR00916">
    <property type="entry name" value="2A0604s01"/>
    <property type="match status" value="1"/>
</dbReference>
<feature type="transmembrane region" description="Helical" evidence="9">
    <location>
        <begin position="171"/>
        <end position="193"/>
    </location>
</feature>
<comment type="subcellular location">
    <subcellularLocation>
        <location evidence="1 9">Cell membrane</location>
        <topology evidence="1 9">Multi-pass membrane protein</topology>
    </subcellularLocation>
</comment>
<dbReference type="AlphaFoldDB" id="A0A6I6MJP9"/>
<sequence>MWPLIKLLPEKTNFKYVAVAPFLCVISLLACLASIYLTVVPFTPPCGGLNCGVDFKGGSMIEISTAPQSVDQNALRSLNDIGLGEVQVQGFTDPTAAMVKYETPENMSSDEAQAIMRAAITERLGEGVHFGRADVVGAKVSGELFLLGAAALGAGITLMLLYIWFRFGFTFGAAAVTALAHDVILTFGLFAVFQMEFTLVAVGSILTIIGYSINDKIVVLDRVRENLRKYKRMPMKELIDLSVNETLSRTIITGVTGLMALGVMAYYGGEALFAFAVSMFFGIVVGTYSSIYIAAPMLTVLGVGRRDNFQTSEDKKKNKPKGDEVYSHP</sequence>
<dbReference type="GO" id="GO:0043952">
    <property type="term" value="P:protein transport by the Sec complex"/>
    <property type="evidence" value="ECO:0007669"/>
    <property type="project" value="UniProtKB-UniRule"/>
</dbReference>
<dbReference type="PRINTS" id="PR01755">
    <property type="entry name" value="SECFTRNLCASE"/>
</dbReference>
<dbReference type="PANTHER" id="PTHR30081">
    <property type="entry name" value="PROTEIN-EXPORT MEMBRANE PROTEIN SEC"/>
    <property type="match status" value="1"/>
</dbReference>
<evidence type="ECO:0000256" key="7">
    <source>
        <dbReference type="ARBA" id="ARBA00023010"/>
    </source>
</evidence>
<evidence type="ECO:0000256" key="5">
    <source>
        <dbReference type="ARBA" id="ARBA00022927"/>
    </source>
</evidence>
<dbReference type="InterPro" id="IPR022813">
    <property type="entry name" value="SecD/SecF_arch_bac"/>
</dbReference>
<dbReference type="InterPro" id="IPR005665">
    <property type="entry name" value="SecF_bac"/>
</dbReference>
<keyword evidence="8 9" id="KW-0472">Membrane</keyword>
<dbReference type="InterPro" id="IPR048634">
    <property type="entry name" value="SecD_SecF_C"/>
</dbReference>
<keyword evidence="3 9" id="KW-1003">Cell membrane</keyword>
<protein>
    <recommendedName>
        <fullName evidence="9">Protein-export membrane protein SecF</fullName>
    </recommendedName>
</protein>
<dbReference type="RefSeq" id="WP_158766283.1">
    <property type="nucleotide sequence ID" value="NZ_CP047045.1"/>
</dbReference>
<dbReference type="Gene3D" id="1.20.1640.10">
    <property type="entry name" value="Multidrug efflux transporter AcrB transmembrane domain"/>
    <property type="match status" value="1"/>
</dbReference>
<feature type="transmembrane region" description="Helical" evidence="9">
    <location>
        <begin position="199"/>
        <end position="220"/>
    </location>
</feature>
<evidence type="ECO:0000313" key="13">
    <source>
        <dbReference type="Proteomes" id="UP000431269"/>
    </source>
</evidence>
<gene>
    <name evidence="9" type="primary">secF</name>
    <name evidence="12" type="ORF">DSM104635_02269</name>
</gene>
<organism evidence="12 13">
    <name type="scientific">Terricaulis silvestris</name>
    <dbReference type="NCBI Taxonomy" id="2686094"/>
    <lineage>
        <taxon>Bacteria</taxon>
        <taxon>Pseudomonadati</taxon>
        <taxon>Pseudomonadota</taxon>
        <taxon>Alphaproteobacteria</taxon>
        <taxon>Caulobacterales</taxon>
        <taxon>Caulobacteraceae</taxon>
        <taxon>Terricaulis</taxon>
    </lineage>
</organism>
<evidence type="ECO:0000256" key="8">
    <source>
        <dbReference type="ARBA" id="ARBA00023136"/>
    </source>
</evidence>
<keyword evidence="5 9" id="KW-0653">Protein transport</keyword>
<evidence type="ECO:0000256" key="1">
    <source>
        <dbReference type="ARBA" id="ARBA00004651"/>
    </source>
</evidence>
<evidence type="ECO:0000259" key="11">
    <source>
        <dbReference type="Pfam" id="PF02355"/>
    </source>
</evidence>
<dbReference type="PANTHER" id="PTHR30081:SF8">
    <property type="entry name" value="PROTEIN TRANSLOCASE SUBUNIT SECF"/>
    <property type="match status" value="1"/>
</dbReference>
<comment type="subunit">
    <text evidence="9">Forms a complex with SecD. Part of the essential Sec protein translocation apparatus which comprises SecA, SecYEG and auxiliary proteins SecDF-YajC and YidC.</text>
</comment>
<comment type="function">
    <text evidence="9">Part of the Sec protein translocase complex. Interacts with the SecYEG preprotein conducting channel. SecDF uses the proton motive force (PMF) to complete protein translocation after the ATP-dependent function of SecA.</text>
</comment>
<evidence type="ECO:0000256" key="4">
    <source>
        <dbReference type="ARBA" id="ARBA00022692"/>
    </source>
</evidence>
<dbReference type="GO" id="GO:0065002">
    <property type="term" value="P:intracellular protein transmembrane transport"/>
    <property type="evidence" value="ECO:0007669"/>
    <property type="project" value="UniProtKB-UniRule"/>
</dbReference>
<feature type="domain" description="Protein export membrane protein SecD/SecF C-terminal" evidence="11">
    <location>
        <begin position="123"/>
        <end position="301"/>
    </location>
</feature>
<feature type="transmembrane region" description="Helical" evidence="9">
    <location>
        <begin position="241"/>
        <end position="267"/>
    </location>
</feature>
<evidence type="ECO:0000256" key="6">
    <source>
        <dbReference type="ARBA" id="ARBA00022989"/>
    </source>
</evidence>
<proteinExistence type="inferred from homology"/>
<evidence type="ECO:0000256" key="2">
    <source>
        <dbReference type="ARBA" id="ARBA00022448"/>
    </source>
</evidence>
<dbReference type="EMBL" id="CP047045">
    <property type="protein sequence ID" value="QGZ95420.1"/>
    <property type="molecule type" value="Genomic_DNA"/>
</dbReference>
<dbReference type="InterPro" id="IPR022645">
    <property type="entry name" value="SecD/SecF_bac"/>
</dbReference>
<keyword evidence="13" id="KW-1185">Reference proteome</keyword>
<dbReference type="Pfam" id="PF02355">
    <property type="entry name" value="SecD_SecF_C"/>
    <property type="match status" value="1"/>
</dbReference>
<feature type="region of interest" description="Disordered" evidence="10">
    <location>
        <begin position="309"/>
        <end position="329"/>
    </location>
</feature>
<dbReference type="InterPro" id="IPR055344">
    <property type="entry name" value="SecD_SecF_C_bact"/>
</dbReference>
<keyword evidence="6 9" id="KW-1133">Transmembrane helix</keyword>
<dbReference type="HAMAP" id="MF_01464_B">
    <property type="entry name" value="SecF_B"/>
    <property type="match status" value="1"/>
</dbReference>
<accession>A0A6I6MJP9</accession>
<keyword evidence="2 9" id="KW-0813">Transport</keyword>
<evidence type="ECO:0000256" key="3">
    <source>
        <dbReference type="ARBA" id="ARBA00022475"/>
    </source>
</evidence>
<dbReference type="SUPFAM" id="SSF82866">
    <property type="entry name" value="Multidrug efflux transporter AcrB transmembrane domain"/>
    <property type="match status" value="1"/>
</dbReference>
<dbReference type="GO" id="GO:0005886">
    <property type="term" value="C:plasma membrane"/>
    <property type="evidence" value="ECO:0007669"/>
    <property type="project" value="UniProtKB-SubCell"/>
</dbReference>
<evidence type="ECO:0000256" key="9">
    <source>
        <dbReference type="HAMAP-Rule" id="MF_01464"/>
    </source>
</evidence>
<comment type="similarity">
    <text evidence="9">Belongs to the SecD/SecF family. SecF subfamily.</text>
</comment>
<keyword evidence="7 9" id="KW-0811">Translocation</keyword>
<dbReference type="NCBIfam" id="TIGR00966">
    <property type="entry name" value="transloc_SecF"/>
    <property type="match status" value="1"/>
</dbReference>
<feature type="transmembrane region" description="Helical" evidence="9">
    <location>
        <begin position="273"/>
        <end position="295"/>
    </location>
</feature>
<name>A0A6I6MJP9_9CAUL</name>
<dbReference type="Proteomes" id="UP000431269">
    <property type="component" value="Chromosome"/>
</dbReference>
<keyword evidence="4 9" id="KW-0812">Transmembrane</keyword>
<dbReference type="GO" id="GO:0006605">
    <property type="term" value="P:protein targeting"/>
    <property type="evidence" value="ECO:0007669"/>
    <property type="project" value="UniProtKB-UniRule"/>
</dbReference>
<evidence type="ECO:0000313" key="12">
    <source>
        <dbReference type="EMBL" id="QGZ95420.1"/>
    </source>
</evidence>
<feature type="transmembrane region" description="Helical" evidence="9">
    <location>
        <begin position="144"/>
        <end position="164"/>
    </location>
</feature>
<feature type="transmembrane region" description="Helical" evidence="9">
    <location>
        <begin position="16"/>
        <end position="39"/>
    </location>
</feature>